<keyword evidence="1" id="KW-0812">Transmembrane</keyword>
<evidence type="ECO:0000313" key="3">
    <source>
        <dbReference type="Proteomes" id="UP000002487"/>
    </source>
</evidence>
<accession>Q8TQI0</accession>
<organism evidence="2 3">
    <name type="scientific">Methanosarcina acetivorans (strain ATCC 35395 / DSM 2834 / JCM 12185 / C2A)</name>
    <dbReference type="NCBI Taxonomy" id="188937"/>
    <lineage>
        <taxon>Archaea</taxon>
        <taxon>Methanobacteriati</taxon>
        <taxon>Methanobacteriota</taxon>
        <taxon>Stenosarchaea group</taxon>
        <taxon>Methanomicrobia</taxon>
        <taxon>Methanosarcinales</taxon>
        <taxon>Methanosarcinaceae</taxon>
        <taxon>Methanosarcina</taxon>
    </lineage>
</organism>
<dbReference type="EnsemblBacteria" id="AAM04976">
    <property type="protein sequence ID" value="AAM04976"/>
    <property type="gene ID" value="MA_1563"/>
</dbReference>
<dbReference type="KEGG" id="mac:MA_1563"/>
<evidence type="ECO:0000313" key="2">
    <source>
        <dbReference type="EMBL" id="AAM04976.1"/>
    </source>
</evidence>
<reference evidence="2 3" key="1">
    <citation type="journal article" date="2002" name="Genome Res.">
        <title>The genome of Methanosarcina acetivorans reveals extensive metabolic and physiological diversity.</title>
        <authorList>
            <person name="Galagan J.E."/>
            <person name="Nusbaum C."/>
            <person name="Roy A."/>
            <person name="Endrizzi M.G."/>
            <person name="Macdonald P."/>
            <person name="FitzHugh W."/>
            <person name="Calvo S."/>
            <person name="Engels R."/>
            <person name="Smirnov S."/>
            <person name="Atnoor D."/>
            <person name="Brown A."/>
            <person name="Allen N."/>
            <person name="Naylor J."/>
            <person name="Stange-Thomann N."/>
            <person name="DeArellano K."/>
            <person name="Johnson R."/>
            <person name="Linton L."/>
            <person name="McEwan P."/>
            <person name="McKernan K."/>
            <person name="Talamas J."/>
            <person name="Tirrell A."/>
            <person name="Ye W."/>
            <person name="Zimmer A."/>
            <person name="Barber R.D."/>
            <person name="Cann I."/>
            <person name="Graham D.E."/>
            <person name="Grahame D.A."/>
            <person name="Guss A."/>
            <person name="Hedderich R."/>
            <person name="Ingram-Smith C."/>
            <person name="Kuettner C.H."/>
            <person name="Krzycki J.A."/>
            <person name="Leigh J.A."/>
            <person name="Li W."/>
            <person name="Liu J."/>
            <person name="Mukhopadhyay B."/>
            <person name="Reeve J.N."/>
            <person name="Smith K."/>
            <person name="Springer T.A."/>
            <person name="Umayam L.A."/>
            <person name="White O."/>
            <person name="White R.H."/>
            <person name="de Macario E.C."/>
            <person name="Ferry J.G."/>
            <person name="Jarrell K.F."/>
            <person name="Jing H."/>
            <person name="Macario A.J.L."/>
            <person name="Paulsen I."/>
            <person name="Pritchett M."/>
            <person name="Sowers K.R."/>
            <person name="Swanson R.V."/>
            <person name="Zinder S.H."/>
            <person name="Lander E."/>
            <person name="Metcalf W.W."/>
            <person name="Birren B."/>
        </authorList>
    </citation>
    <scope>NUCLEOTIDE SEQUENCE [LARGE SCALE GENOMIC DNA]</scope>
    <source>
        <strain evidence="3">ATCC 35395 / DSM 2834 / JCM 12185 / C2A</strain>
    </source>
</reference>
<dbReference type="AlphaFoldDB" id="Q8TQI0"/>
<evidence type="ECO:0000256" key="1">
    <source>
        <dbReference type="SAM" id="Phobius"/>
    </source>
</evidence>
<dbReference type="GeneID" id="1473451"/>
<sequence length="195" mass="23219">MSFQIIAFLNDIFTFINEYDNLLLVVVTALYIILTYKLSAESKMERRYQYLQKRRDYLYSPLTDVFSSKFDLNYRKTGCENNTLFQIGENKNPEIIKCFHPDLKLGNVKSYLYMAPPDLKKLFDDWAKEVSELTNPENRWSEEEAGLIIKELNDSFKEILVKTNEYIEEDERELYSIDNGAFKSYLNRFKDLFKN</sequence>
<dbReference type="HOGENOM" id="CLU_1393566_0_0_2"/>
<dbReference type="RefSeq" id="WP_011021574.1">
    <property type="nucleotide sequence ID" value="NC_003552.1"/>
</dbReference>
<keyword evidence="1" id="KW-1133">Transmembrane helix</keyword>
<name>Q8TQI0_METAC</name>
<keyword evidence="3" id="KW-1185">Reference proteome</keyword>
<dbReference type="Proteomes" id="UP000002487">
    <property type="component" value="Chromosome"/>
</dbReference>
<protein>
    <submittedName>
        <fullName evidence="2">Uncharacterized protein</fullName>
    </submittedName>
</protein>
<dbReference type="InParanoid" id="Q8TQI0"/>
<gene>
    <name evidence="2" type="ordered locus">MA_1563</name>
</gene>
<proteinExistence type="predicted"/>
<feature type="transmembrane region" description="Helical" evidence="1">
    <location>
        <begin position="22"/>
        <end position="39"/>
    </location>
</feature>
<keyword evidence="1" id="KW-0472">Membrane</keyword>
<dbReference type="EMBL" id="AE010299">
    <property type="protein sequence ID" value="AAM04976.1"/>
    <property type="molecule type" value="Genomic_DNA"/>
</dbReference>